<evidence type="ECO:0000256" key="2">
    <source>
        <dbReference type="ARBA" id="ARBA00006375"/>
    </source>
</evidence>
<evidence type="ECO:0000256" key="6">
    <source>
        <dbReference type="ARBA" id="ARBA00022792"/>
    </source>
</evidence>
<evidence type="ECO:0000256" key="7">
    <source>
        <dbReference type="ARBA" id="ARBA00022989"/>
    </source>
</evidence>
<dbReference type="GO" id="GO:1990575">
    <property type="term" value="P:mitochondrial L-ornithine transmembrane transport"/>
    <property type="evidence" value="ECO:0007669"/>
    <property type="project" value="TreeGrafter"/>
</dbReference>
<dbReference type="InterPro" id="IPR023395">
    <property type="entry name" value="MCP_dom_sf"/>
</dbReference>
<dbReference type="SUPFAM" id="SSF103506">
    <property type="entry name" value="Mitochondrial carrier"/>
    <property type="match status" value="1"/>
</dbReference>
<keyword evidence="5" id="KW-0677">Repeat</keyword>
<evidence type="ECO:0000313" key="13">
    <source>
        <dbReference type="Proteomes" id="UP000250266"/>
    </source>
</evidence>
<evidence type="ECO:0000313" key="12">
    <source>
        <dbReference type="EMBL" id="OCK83830.1"/>
    </source>
</evidence>
<dbReference type="InterPro" id="IPR018108">
    <property type="entry name" value="MCP_transmembrane"/>
</dbReference>
<gene>
    <name evidence="12" type="ORF">K432DRAFT_390049</name>
</gene>
<evidence type="ECO:0000256" key="3">
    <source>
        <dbReference type="ARBA" id="ARBA00022448"/>
    </source>
</evidence>
<accession>A0A8E2EGZ4</accession>
<dbReference type="FunFam" id="1.50.40.10:FF:000109">
    <property type="entry name" value="Ornithine carrier protein AmcA/Ort1"/>
    <property type="match status" value="1"/>
</dbReference>
<proteinExistence type="inferred from homology"/>
<keyword evidence="9 10" id="KW-0472">Membrane</keyword>
<dbReference type="GO" id="GO:0031966">
    <property type="term" value="C:mitochondrial membrane"/>
    <property type="evidence" value="ECO:0007669"/>
    <property type="project" value="UniProtKB-SubCell"/>
</dbReference>
<dbReference type="Gene3D" id="1.50.40.10">
    <property type="entry name" value="Mitochondrial carrier domain"/>
    <property type="match status" value="2"/>
</dbReference>
<keyword evidence="8" id="KW-0496">Mitochondrion</keyword>
<sequence length="322" mass="34755">MSEIGVDAVLNESPRGQGEEALENVACGAISGIVGKYIEYPFDTVKVRLQSQPEHFPLQYAGPLDCFKQSLRREGFLGLYRGISAPLVGAAVETSSLFFSYQVTQDILRATVYPPSEVPAPQDLPFSALLLSGAASGAATSLLLTPIELVKCKMQVPLETSATSIRNLGPLNIIASIYRHQGVLGFWNGQLGTLIRETGGSAAWFGSNEGMKALFRRTGNSSATSKDGALPIYQQMTAGAAAGMSYNFIFYPADTIKSRMQTEDVSRLAGGRRTFGTVGKALWKQQGLKGLYRGCGITVARSAPSSAFIFTIFEELKRRWSE</sequence>
<evidence type="ECO:0000256" key="8">
    <source>
        <dbReference type="ARBA" id="ARBA00023128"/>
    </source>
</evidence>
<comment type="similarity">
    <text evidence="2 11">Belongs to the mitochondrial carrier (TC 2.A.29) family.</text>
</comment>
<organism evidence="12 13">
    <name type="scientific">Lepidopterella palustris CBS 459.81</name>
    <dbReference type="NCBI Taxonomy" id="1314670"/>
    <lineage>
        <taxon>Eukaryota</taxon>
        <taxon>Fungi</taxon>
        <taxon>Dikarya</taxon>
        <taxon>Ascomycota</taxon>
        <taxon>Pezizomycotina</taxon>
        <taxon>Dothideomycetes</taxon>
        <taxon>Pleosporomycetidae</taxon>
        <taxon>Mytilinidiales</taxon>
        <taxon>Argynnaceae</taxon>
        <taxon>Lepidopterella</taxon>
    </lineage>
</organism>
<protein>
    <submittedName>
        <fullName evidence="12">Mitochondrial carrier</fullName>
    </submittedName>
</protein>
<evidence type="ECO:0000256" key="4">
    <source>
        <dbReference type="ARBA" id="ARBA00022692"/>
    </source>
</evidence>
<keyword evidence="4 10" id="KW-0812">Transmembrane</keyword>
<evidence type="ECO:0000256" key="10">
    <source>
        <dbReference type="PROSITE-ProRule" id="PRU00282"/>
    </source>
</evidence>
<keyword evidence="3 11" id="KW-0813">Transport</keyword>
<dbReference type="AlphaFoldDB" id="A0A8E2EGZ4"/>
<dbReference type="PROSITE" id="PS50920">
    <property type="entry name" value="SOLCAR"/>
    <property type="match status" value="3"/>
</dbReference>
<evidence type="ECO:0000256" key="1">
    <source>
        <dbReference type="ARBA" id="ARBA00004225"/>
    </source>
</evidence>
<name>A0A8E2EGZ4_9PEZI</name>
<evidence type="ECO:0000256" key="9">
    <source>
        <dbReference type="ARBA" id="ARBA00023136"/>
    </source>
</evidence>
<dbReference type="InterPro" id="IPR050567">
    <property type="entry name" value="Mitochondrial_Carrier"/>
</dbReference>
<feature type="repeat" description="Solcar" evidence="10">
    <location>
        <begin position="19"/>
        <end position="107"/>
    </location>
</feature>
<dbReference type="Pfam" id="PF00153">
    <property type="entry name" value="Mito_carr"/>
    <property type="match status" value="3"/>
</dbReference>
<reference evidence="12 13" key="1">
    <citation type="journal article" date="2016" name="Nat. Commun.">
        <title>Ectomycorrhizal ecology is imprinted in the genome of the dominant symbiotic fungus Cenococcum geophilum.</title>
        <authorList>
            <consortium name="DOE Joint Genome Institute"/>
            <person name="Peter M."/>
            <person name="Kohler A."/>
            <person name="Ohm R.A."/>
            <person name="Kuo A."/>
            <person name="Krutzmann J."/>
            <person name="Morin E."/>
            <person name="Arend M."/>
            <person name="Barry K.W."/>
            <person name="Binder M."/>
            <person name="Choi C."/>
            <person name="Clum A."/>
            <person name="Copeland A."/>
            <person name="Grisel N."/>
            <person name="Haridas S."/>
            <person name="Kipfer T."/>
            <person name="LaButti K."/>
            <person name="Lindquist E."/>
            <person name="Lipzen A."/>
            <person name="Maire R."/>
            <person name="Meier B."/>
            <person name="Mihaltcheva S."/>
            <person name="Molinier V."/>
            <person name="Murat C."/>
            <person name="Poggeler S."/>
            <person name="Quandt C.A."/>
            <person name="Sperisen C."/>
            <person name="Tritt A."/>
            <person name="Tisserant E."/>
            <person name="Crous P.W."/>
            <person name="Henrissat B."/>
            <person name="Nehls U."/>
            <person name="Egli S."/>
            <person name="Spatafora J.W."/>
            <person name="Grigoriev I.V."/>
            <person name="Martin F.M."/>
        </authorList>
    </citation>
    <scope>NUCLEOTIDE SEQUENCE [LARGE SCALE GENOMIC DNA]</scope>
    <source>
        <strain evidence="12 13">CBS 459.81</strain>
    </source>
</reference>
<evidence type="ECO:0000256" key="5">
    <source>
        <dbReference type="ARBA" id="ARBA00022737"/>
    </source>
</evidence>
<dbReference type="PANTHER" id="PTHR45624:SF31">
    <property type="entry name" value="MITOCHONDRIAL ORNITHINE TRANSPORTER 1"/>
    <property type="match status" value="1"/>
</dbReference>
<feature type="repeat" description="Solcar" evidence="10">
    <location>
        <begin position="124"/>
        <end position="214"/>
    </location>
</feature>
<comment type="subcellular location">
    <subcellularLocation>
        <location evidence="1">Mitochondrion membrane</location>
        <topology evidence="1">Multi-pass membrane protein</topology>
    </subcellularLocation>
</comment>
<feature type="repeat" description="Solcar" evidence="10">
    <location>
        <begin position="230"/>
        <end position="319"/>
    </location>
</feature>
<dbReference type="EMBL" id="KV744851">
    <property type="protein sequence ID" value="OCK83830.1"/>
    <property type="molecule type" value="Genomic_DNA"/>
</dbReference>
<evidence type="ECO:0000256" key="11">
    <source>
        <dbReference type="RuleBase" id="RU000488"/>
    </source>
</evidence>
<dbReference type="Proteomes" id="UP000250266">
    <property type="component" value="Unassembled WGS sequence"/>
</dbReference>
<dbReference type="GO" id="GO:0000064">
    <property type="term" value="F:L-ornithine transmembrane transporter activity"/>
    <property type="evidence" value="ECO:0007669"/>
    <property type="project" value="TreeGrafter"/>
</dbReference>
<dbReference type="OrthoDB" id="2139348at2759"/>
<keyword evidence="7" id="KW-1133">Transmembrane helix</keyword>
<keyword evidence="13" id="KW-1185">Reference proteome</keyword>
<dbReference type="PANTHER" id="PTHR45624">
    <property type="entry name" value="MITOCHONDRIAL BASIC AMINO ACIDS TRANSPORTER-RELATED"/>
    <property type="match status" value="1"/>
</dbReference>
<keyword evidence="6" id="KW-0999">Mitochondrion inner membrane</keyword>